<dbReference type="PANTHER" id="PTHR42985:SF21">
    <property type="entry name" value="SODIUM-DEPENDENT MULTIVITAMIN TRANSPORTER-LIKE PROTEIN"/>
    <property type="match status" value="1"/>
</dbReference>
<evidence type="ECO:0000313" key="14">
    <source>
        <dbReference type="Proteomes" id="UP000327044"/>
    </source>
</evidence>
<evidence type="ECO:0000256" key="11">
    <source>
        <dbReference type="RuleBase" id="RU362091"/>
    </source>
</evidence>
<keyword evidence="9 12" id="KW-0472">Membrane</keyword>
<feature type="transmembrane region" description="Helical" evidence="12">
    <location>
        <begin position="48"/>
        <end position="68"/>
    </location>
</feature>
<feature type="transmembrane region" description="Helical" evidence="12">
    <location>
        <begin position="188"/>
        <end position="212"/>
    </location>
</feature>
<feature type="transmembrane region" description="Helical" evidence="12">
    <location>
        <begin position="80"/>
        <end position="102"/>
    </location>
</feature>
<keyword evidence="8" id="KW-0406">Ion transport</keyword>
<evidence type="ECO:0000256" key="10">
    <source>
        <dbReference type="ARBA" id="ARBA00023201"/>
    </source>
</evidence>
<evidence type="ECO:0000256" key="2">
    <source>
        <dbReference type="ARBA" id="ARBA00006434"/>
    </source>
</evidence>
<protein>
    <recommendedName>
        <fullName evidence="15">Sodium-dependent multivitamin transporter</fullName>
    </recommendedName>
</protein>
<evidence type="ECO:0000256" key="6">
    <source>
        <dbReference type="ARBA" id="ARBA00022989"/>
    </source>
</evidence>
<keyword evidence="5 12" id="KW-0812">Transmembrane</keyword>
<proteinExistence type="inferred from homology"/>
<gene>
    <name evidence="13" type="ORF">PPYR_10239</name>
</gene>
<reference evidence="13 14" key="1">
    <citation type="journal article" date="2018" name="Elife">
        <title>Firefly genomes illuminate parallel origins of bioluminescence in beetles.</title>
        <authorList>
            <person name="Fallon T.R."/>
            <person name="Lower S.E."/>
            <person name="Chang C.H."/>
            <person name="Bessho-Uehara M."/>
            <person name="Martin G.J."/>
            <person name="Bewick A.J."/>
            <person name="Behringer M."/>
            <person name="Debat H.J."/>
            <person name="Wong I."/>
            <person name="Day J.C."/>
            <person name="Suvorov A."/>
            <person name="Silva C.J."/>
            <person name="Stanger-Hall K.F."/>
            <person name="Hall D.W."/>
            <person name="Schmitz R.J."/>
            <person name="Nelson D.R."/>
            <person name="Lewis S.M."/>
            <person name="Shigenobu S."/>
            <person name="Bybee S.M."/>
            <person name="Larracuente A.M."/>
            <person name="Oba Y."/>
            <person name="Weng J.K."/>
        </authorList>
    </citation>
    <scope>NUCLEOTIDE SEQUENCE [LARGE SCALE GENOMIC DNA]</scope>
    <source>
        <strain evidence="13">1611_PpyrPB1</strain>
        <tissue evidence="13">Whole body</tissue>
    </source>
</reference>
<comment type="caution">
    <text evidence="13">The sequence shown here is derived from an EMBL/GenBank/DDBJ whole genome shotgun (WGS) entry which is preliminary data.</text>
</comment>
<dbReference type="InterPro" id="IPR051163">
    <property type="entry name" value="Sodium:Solute_Symporter_SSF"/>
</dbReference>
<organism evidence="13 14">
    <name type="scientific">Photinus pyralis</name>
    <name type="common">Common eastern firefly</name>
    <name type="synonym">Lampyris pyralis</name>
    <dbReference type="NCBI Taxonomy" id="7054"/>
    <lineage>
        <taxon>Eukaryota</taxon>
        <taxon>Metazoa</taxon>
        <taxon>Ecdysozoa</taxon>
        <taxon>Arthropoda</taxon>
        <taxon>Hexapoda</taxon>
        <taxon>Insecta</taxon>
        <taxon>Pterygota</taxon>
        <taxon>Neoptera</taxon>
        <taxon>Endopterygota</taxon>
        <taxon>Coleoptera</taxon>
        <taxon>Polyphaga</taxon>
        <taxon>Elateriformia</taxon>
        <taxon>Elateroidea</taxon>
        <taxon>Lampyridae</taxon>
        <taxon>Lampyrinae</taxon>
        <taxon>Photinus</taxon>
    </lineage>
</organism>
<keyword evidence="3" id="KW-0813">Transport</keyword>
<dbReference type="Gene3D" id="1.20.1730.10">
    <property type="entry name" value="Sodium/glucose cotransporter"/>
    <property type="match status" value="1"/>
</dbReference>
<feature type="transmembrane region" description="Helical" evidence="12">
    <location>
        <begin position="404"/>
        <end position="426"/>
    </location>
</feature>
<keyword evidence="7" id="KW-0915">Sodium</keyword>
<sequence length="570" mass="62601">MVDLRLTWLDFVIFGGQLTISVLIGVYFGFRKKKKDQDDYLVGGKTNIYAVAASLVASNVAGATLVSIPSDIYQFGAMYLWAPVAHGIVIICTLFVTMPVFTNLDCSSVFYYLELRFNRKVRLMASALYVPQLILFCPTVIYVPSVILTQMTGYSTTLIAVLVCVICIGYTSLGGFNAVVWTDTLQTVLINACLIVVLIFGFNTSGGLGAVWSEAVKGGRLDVLQFDFDFTTRDSSYIILFGQTLIYLVAVGVGQPTLQRLKSLQTKGESRRVMALVYLGLVTINTLVVLIGLALYARYSTCDPLLDNKIQNYDQIVSYFVMDVGGHIPGLPGLFVAGIFSAGLSSLSTGLNSVAAIIYTDFLEGFDSIAKHRNVALKLIVLLCGGLCVVLTCIIPYFGGVLPAIISFLGVFGGPILGIFMLGLAFPKSNTTGTLVGGGAAFVFVTWLSIGHYYYKNKGWIRDITKPISIEECDSISNLTAKVETSFVPHEDVFILYKISYWYYTSISFLATVCVGFVISLLTRKKSDMVSPELISPWFRFLLPEDKKNRKSHRYSTIIKSSDIKLQTLQ</sequence>
<evidence type="ECO:0000256" key="12">
    <source>
        <dbReference type="SAM" id="Phobius"/>
    </source>
</evidence>
<feature type="transmembrane region" description="Helical" evidence="12">
    <location>
        <begin position="275"/>
        <end position="297"/>
    </location>
</feature>
<accession>A0A5N4AG25</accession>
<feature type="transmembrane region" description="Helical" evidence="12">
    <location>
        <begin position="501"/>
        <end position="522"/>
    </location>
</feature>
<evidence type="ECO:0000256" key="5">
    <source>
        <dbReference type="ARBA" id="ARBA00022692"/>
    </source>
</evidence>
<evidence type="ECO:0000313" key="13">
    <source>
        <dbReference type="EMBL" id="KAB0796178.1"/>
    </source>
</evidence>
<dbReference type="PANTHER" id="PTHR42985">
    <property type="entry name" value="SODIUM-COUPLED MONOCARBOXYLATE TRANSPORTER"/>
    <property type="match status" value="1"/>
</dbReference>
<dbReference type="CDD" id="cd11492">
    <property type="entry name" value="SLC5sbd_NIS-SMVT"/>
    <property type="match status" value="1"/>
</dbReference>
<comment type="similarity">
    <text evidence="2 11">Belongs to the sodium:solute symporter (SSF) (TC 2.A.21) family.</text>
</comment>
<evidence type="ECO:0000256" key="4">
    <source>
        <dbReference type="ARBA" id="ARBA00022475"/>
    </source>
</evidence>
<dbReference type="InterPro" id="IPR038377">
    <property type="entry name" value="Na/Glc_symporter_sf"/>
</dbReference>
<feature type="transmembrane region" description="Helical" evidence="12">
    <location>
        <begin position="159"/>
        <end position="181"/>
    </location>
</feature>
<evidence type="ECO:0000256" key="9">
    <source>
        <dbReference type="ARBA" id="ARBA00023136"/>
    </source>
</evidence>
<name>A0A5N4AG25_PHOPY</name>
<feature type="transmembrane region" description="Helical" evidence="12">
    <location>
        <begin position="123"/>
        <end position="147"/>
    </location>
</feature>
<evidence type="ECO:0000256" key="1">
    <source>
        <dbReference type="ARBA" id="ARBA00004651"/>
    </source>
</evidence>
<feature type="transmembrane region" description="Helical" evidence="12">
    <location>
        <begin position="433"/>
        <end position="455"/>
    </location>
</feature>
<evidence type="ECO:0000256" key="8">
    <source>
        <dbReference type="ARBA" id="ARBA00023065"/>
    </source>
</evidence>
<keyword evidence="6 12" id="KW-1133">Transmembrane helix</keyword>
<evidence type="ECO:0008006" key="15">
    <source>
        <dbReference type="Google" id="ProtNLM"/>
    </source>
</evidence>
<keyword evidence="10" id="KW-0739">Sodium transport</keyword>
<dbReference type="GO" id="GO:0006814">
    <property type="term" value="P:sodium ion transport"/>
    <property type="evidence" value="ECO:0007669"/>
    <property type="project" value="UniProtKB-KW"/>
</dbReference>
<feature type="transmembrane region" description="Helical" evidence="12">
    <location>
        <begin position="6"/>
        <end position="28"/>
    </location>
</feature>
<evidence type="ECO:0000256" key="7">
    <source>
        <dbReference type="ARBA" id="ARBA00023053"/>
    </source>
</evidence>
<dbReference type="GO" id="GO:0015293">
    <property type="term" value="F:symporter activity"/>
    <property type="evidence" value="ECO:0007669"/>
    <property type="project" value="TreeGrafter"/>
</dbReference>
<dbReference type="OrthoDB" id="6132759at2759"/>
<dbReference type="GO" id="GO:0005886">
    <property type="term" value="C:plasma membrane"/>
    <property type="evidence" value="ECO:0007669"/>
    <property type="project" value="UniProtKB-SubCell"/>
</dbReference>
<keyword evidence="14" id="KW-1185">Reference proteome</keyword>
<dbReference type="Proteomes" id="UP000327044">
    <property type="component" value="Unassembled WGS sequence"/>
</dbReference>
<dbReference type="EMBL" id="VVIM01000007">
    <property type="protein sequence ID" value="KAB0796178.1"/>
    <property type="molecule type" value="Genomic_DNA"/>
</dbReference>
<dbReference type="Pfam" id="PF00474">
    <property type="entry name" value="SSF"/>
    <property type="match status" value="1"/>
</dbReference>
<feature type="transmembrane region" description="Helical" evidence="12">
    <location>
        <begin position="379"/>
        <end position="398"/>
    </location>
</feature>
<dbReference type="InterPro" id="IPR001734">
    <property type="entry name" value="Na/solute_symporter"/>
</dbReference>
<dbReference type="NCBIfam" id="TIGR00813">
    <property type="entry name" value="sss"/>
    <property type="match status" value="1"/>
</dbReference>
<evidence type="ECO:0000256" key="3">
    <source>
        <dbReference type="ARBA" id="ARBA00022448"/>
    </source>
</evidence>
<dbReference type="InParanoid" id="A0A5N4AG25"/>
<comment type="subcellular location">
    <subcellularLocation>
        <location evidence="1">Cell membrane</location>
        <topology evidence="1">Multi-pass membrane protein</topology>
    </subcellularLocation>
</comment>
<feature type="transmembrane region" description="Helical" evidence="12">
    <location>
        <begin position="236"/>
        <end position="254"/>
    </location>
</feature>
<dbReference type="PROSITE" id="PS50283">
    <property type="entry name" value="NA_SOLUT_SYMP_3"/>
    <property type="match status" value="1"/>
</dbReference>
<feature type="transmembrane region" description="Helical" evidence="12">
    <location>
        <begin position="334"/>
        <end position="359"/>
    </location>
</feature>
<dbReference type="AlphaFoldDB" id="A0A5N4AG25"/>
<keyword evidence="4" id="KW-1003">Cell membrane</keyword>